<dbReference type="PIRSF" id="PIRSF002741">
    <property type="entry name" value="MppA"/>
    <property type="match status" value="1"/>
</dbReference>
<proteinExistence type="predicted"/>
<dbReference type="Proteomes" id="UP000603865">
    <property type="component" value="Unassembled WGS sequence"/>
</dbReference>
<dbReference type="Pfam" id="PF00496">
    <property type="entry name" value="SBP_bac_5"/>
    <property type="match status" value="1"/>
</dbReference>
<sequence>MKSTKTLLALSLLLLGVAVAGPANNSLVVGTSQEPPNIYDPWQTNNLAITSEINGYMGASLVSKDNAGDLYADIATTVPTLANGGYKLTKNAAGDVTSNSVTYSIRKDAKWSDGSAITPKDFQFWLKVEQDDRVPVPSRDPWDKAKITVNDADTFTITYNPPYLFADQVSPGLAPSASMASAWNSFDSATAKLDSKTSGKAINDAWVKFISAFTTANNLPKVVAGPFRPTQWRSGNSLTMTRNPNYWRTPKGGADKYVQTVQYRFIPNTNTLKVNVLSGQIDALSAVGPTFDQGLDLQRSERGKYKTYFVPSATWEHIDINGFSNVQKVKDLDLDDKRVRQALLYSIDRAALTKALFQGKQPVSNTFVNPIAKLYKKDAKAYDFDPAKAKALFADAGWKPGADGILAKNGKKFSLNFTTTAGNATRERVQQILQAQWKAVGVDVNIQNYPSSVVFAQDFIGGGSNGKWDMLMYAWTADPSLEKGNLFSSTQIPTAANGFAGQDEPGWKNAEYDKLWTQAGTEFDLAARVKLFDRMQTIWADEVPSLPLYFRVNVYTKVPNLLNYTFSAYSLYPSWDAYEIGWSSKGAAEVNTQK</sequence>
<evidence type="ECO:0000256" key="1">
    <source>
        <dbReference type="SAM" id="SignalP"/>
    </source>
</evidence>
<dbReference type="GO" id="GO:0015833">
    <property type="term" value="P:peptide transport"/>
    <property type="evidence" value="ECO:0007669"/>
    <property type="project" value="TreeGrafter"/>
</dbReference>
<accession>A0A918CAZ2</accession>
<name>A0A918CAZ2_9DEIO</name>
<dbReference type="Gene3D" id="3.40.190.10">
    <property type="entry name" value="Periplasmic binding protein-like II"/>
    <property type="match status" value="1"/>
</dbReference>
<dbReference type="Gene3D" id="3.10.105.10">
    <property type="entry name" value="Dipeptide-binding Protein, Domain 3"/>
    <property type="match status" value="1"/>
</dbReference>
<feature type="domain" description="Solute-binding protein family 5" evidence="2">
    <location>
        <begin position="100"/>
        <end position="480"/>
    </location>
</feature>
<keyword evidence="4" id="KW-1185">Reference proteome</keyword>
<dbReference type="InterPro" id="IPR000914">
    <property type="entry name" value="SBP_5_dom"/>
</dbReference>
<protein>
    <submittedName>
        <fullName evidence="3">Diguanylate phosphodiesterase</fullName>
    </submittedName>
</protein>
<reference evidence="3" key="1">
    <citation type="journal article" date="2014" name="Int. J. Syst. Evol. Microbiol.">
        <title>Complete genome sequence of Corynebacterium casei LMG S-19264T (=DSM 44701T), isolated from a smear-ripened cheese.</title>
        <authorList>
            <consortium name="US DOE Joint Genome Institute (JGI-PGF)"/>
            <person name="Walter F."/>
            <person name="Albersmeier A."/>
            <person name="Kalinowski J."/>
            <person name="Ruckert C."/>
        </authorList>
    </citation>
    <scope>NUCLEOTIDE SEQUENCE</scope>
    <source>
        <strain evidence="3">JCM 31311</strain>
    </source>
</reference>
<evidence type="ECO:0000259" key="2">
    <source>
        <dbReference type="Pfam" id="PF00496"/>
    </source>
</evidence>
<dbReference type="CDD" id="cd08513">
    <property type="entry name" value="PBP2_thermophilic_Hb8_like"/>
    <property type="match status" value="1"/>
</dbReference>
<dbReference type="PANTHER" id="PTHR30290">
    <property type="entry name" value="PERIPLASMIC BINDING COMPONENT OF ABC TRANSPORTER"/>
    <property type="match status" value="1"/>
</dbReference>
<feature type="signal peptide" evidence="1">
    <location>
        <begin position="1"/>
        <end position="20"/>
    </location>
</feature>
<dbReference type="RefSeq" id="WP_189091308.1">
    <property type="nucleotide sequence ID" value="NZ_BMQL01000017.1"/>
</dbReference>
<organism evidence="3 4">
    <name type="scientific">Deinococcus ruber</name>
    <dbReference type="NCBI Taxonomy" id="1848197"/>
    <lineage>
        <taxon>Bacteria</taxon>
        <taxon>Thermotogati</taxon>
        <taxon>Deinococcota</taxon>
        <taxon>Deinococci</taxon>
        <taxon>Deinococcales</taxon>
        <taxon>Deinococcaceae</taxon>
        <taxon>Deinococcus</taxon>
    </lineage>
</organism>
<dbReference type="EMBL" id="BMQL01000017">
    <property type="protein sequence ID" value="GGR14936.1"/>
    <property type="molecule type" value="Genomic_DNA"/>
</dbReference>
<dbReference type="SUPFAM" id="SSF53850">
    <property type="entry name" value="Periplasmic binding protein-like II"/>
    <property type="match status" value="1"/>
</dbReference>
<keyword evidence="1" id="KW-0732">Signal</keyword>
<dbReference type="Gene3D" id="3.90.76.10">
    <property type="entry name" value="Dipeptide-binding Protein, Domain 1"/>
    <property type="match status" value="1"/>
</dbReference>
<dbReference type="InterPro" id="IPR030678">
    <property type="entry name" value="Peptide/Ni-bd"/>
</dbReference>
<comment type="caution">
    <text evidence="3">The sequence shown here is derived from an EMBL/GenBank/DDBJ whole genome shotgun (WGS) entry which is preliminary data.</text>
</comment>
<evidence type="ECO:0000313" key="4">
    <source>
        <dbReference type="Proteomes" id="UP000603865"/>
    </source>
</evidence>
<feature type="chain" id="PRO_5037686807" evidence="1">
    <location>
        <begin position="21"/>
        <end position="594"/>
    </location>
</feature>
<dbReference type="GO" id="GO:1904680">
    <property type="term" value="F:peptide transmembrane transporter activity"/>
    <property type="evidence" value="ECO:0007669"/>
    <property type="project" value="TreeGrafter"/>
</dbReference>
<dbReference type="AlphaFoldDB" id="A0A918CAZ2"/>
<dbReference type="GO" id="GO:0043190">
    <property type="term" value="C:ATP-binding cassette (ABC) transporter complex"/>
    <property type="evidence" value="ECO:0007669"/>
    <property type="project" value="InterPro"/>
</dbReference>
<reference evidence="3" key="2">
    <citation type="submission" date="2020-09" db="EMBL/GenBank/DDBJ databases">
        <authorList>
            <person name="Sun Q."/>
            <person name="Ohkuma M."/>
        </authorList>
    </citation>
    <scope>NUCLEOTIDE SEQUENCE</scope>
    <source>
        <strain evidence="3">JCM 31311</strain>
    </source>
</reference>
<dbReference type="InterPro" id="IPR039424">
    <property type="entry name" value="SBP_5"/>
</dbReference>
<evidence type="ECO:0000313" key="3">
    <source>
        <dbReference type="EMBL" id="GGR14936.1"/>
    </source>
</evidence>
<dbReference type="GO" id="GO:0042597">
    <property type="term" value="C:periplasmic space"/>
    <property type="evidence" value="ECO:0007669"/>
    <property type="project" value="UniProtKB-ARBA"/>
</dbReference>
<gene>
    <name evidence="3" type="ORF">GCM10008957_29770</name>
</gene>